<proteinExistence type="predicted"/>
<keyword evidence="2" id="KW-1185">Reference proteome</keyword>
<organism evidence="1 2">
    <name type="scientific">Anaplasma marginale (strain Florida)</name>
    <dbReference type="NCBI Taxonomy" id="320483"/>
    <lineage>
        <taxon>Bacteria</taxon>
        <taxon>Pseudomonadati</taxon>
        <taxon>Pseudomonadota</taxon>
        <taxon>Alphaproteobacteria</taxon>
        <taxon>Rickettsiales</taxon>
        <taxon>Anaplasmataceae</taxon>
        <taxon>Anaplasma</taxon>
    </lineage>
</organism>
<dbReference type="AlphaFoldDB" id="B9KGN3"/>
<accession>B9KGN3</accession>
<evidence type="ECO:0000313" key="1">
    <source>
        <dbReference type="EMBL" id="ACM49587.1"/>
    </source>
</evidence>
<name>B9KGN3_ANAMF</name>
<dbReference type="KEGG" id="amf:AMF_1049"/>
<dbReference type="STRING" id="320483.AMF_1049"/>
<evidence type="ECO:0000313" key="2">
    <source>
        <dbReference type="Proteomes" id="UP000007307"/>
    </source>
</evidence>
<gene>
    <name evidence="1" type="primary">omp15</name>
    <name evidence="1" type="ordered locus">AMF_1049</name>
</gene>
<protein>
    <submittedName>
        <fullName evidence="1">Outer membrane protein 15</fullName>
    </submittedName>
</protein>
<dbReference type="HOGENOM" id="CLU_2204566_0_0_5"/>
<sequence length="107" mass="11563">MTHIPWLTVLLRVRGPFAAFIYPRTSCALISCGTSDISASAPDLRAAKLLAPTHGPHNATSSIISLGANPPTRQHIISYHLLLALSPTHYQCQHSSLHHSKLLVPPT</sequence>
<dbReference type="EMBL" id="CP001079">
    <property type="protein sequence ID" value="ACM49587.1"/>
    <property type="molecule type" value="Genomic_DNA"/>
</dbReference>
<reference evidence="1 2" key="1">
    <citation type="journal article" date="2009" name="BMC Genomics">
        <title>Conservation in the face of diversity: multistrain analysis of an intracellular bacterium.</title>
        <authorList>
            <person name="Dark M.J."/>
            <person name="Herndon D.R."/>
            <person name="Kappmeyer L.S."/>
            <person name="Gonzales M.P."/>
            <person name="Nordeen E."/>
            <person name="Palmer G.H."/>
            <person name="Knowles D.P. Jr."/>
            <person name="Brayton K.A."/>
        </authorList>
    </citation>
    <scope>NUCLEOTIDE SEQUENCE [LARGE SCALE GENOMIC DNA]</scope>
    <source>
        <strain evidence="1 2">Florida</strain>
    </source>
</reference>
<dbReference type="Proteomes" id="UP000007307">
    <property type="component" value="Chromosome"/>
</dbReference>